<comment type="caution">
    <text evidence="5">The sequence shown here is derived from an EMBL/GenBank/DDBJ whole genome shotgun (WGS) entry which is preliminary data.</text>
</comment>
<dbReference type="InterPro" id="IPR000562">
    <property type="entry name" value="FN_type2_dom"/>
</dbReference>
<keyword evidence="6" id="KW-1185">Reference proteome</keyword>
<dbReference type="Proteomes" id="UP000663873">
    <property type="component" value="Unassembled WGS sequence"/>
</dbReference>
<feature type="non-terminal residue" evidence="5">
    <location>
        <position position="1"/>
    </location>
</feature>
<dbReference type="SMART" id="SM00059">
    <property type="entry name" value="FN2"/>
    <property type="match status" value="1"/>
</dbReference>
<comment type="caution">
    <text evidence="3">Lacks conserved residue(s) required for the propagation of feature annotation.</text>
</comment>
<dbReference type="AlphaFoldDB" id="A0A821NK06"/>
<sequence length="110" mass="11940">DSGNATASGSFSYQFQNVGTYYYWTPAVDQSGLIVMRGAINVVAAQPRTLTVKVSSGSFTAQSCAFPFPFNSVTYSACTSTNDTQSWCSPTSTYNRQRLYCTPTGINSFH</sequence>
<evidence type="ECO:0000313" key="6">
    <source>
        <dbReference type="Proteomes" id="UP000663873"/>
    </source>
</evidence>
<dbReference type="SUPFAM" id="SSF57440">
    <property type="entry name" value="Kringle-like"/>
    <property type="match status" value="1"/>
</dbReference>
<keyword evidence="1" id="KW-0677">Repeat</keyword>
<dbReference type="Pfam" id="PF00040">
    <property type="entry name" value="fn2"/>
    <property type="match status" value="1"/>
</dbReference>
<evidence type="ECO:0000256" key="3">
    <source>
        <dbReference type="PROSITE-ProRule" id="PRU00479"/>
    </source>
</evidence>
<dbReference type="InterPro" id="IPR036943">
    <property type="entry name" value="FN_type2_sf"/>
</dbReference>
<keyword evidence="2" id="KW-1015">Disulfide bond</keyword>
<reference evidence="5" key="1">
    <citation type="submission" date="2021-02" db="EMBL/GenBank/DDBJ databases">
        <authorList>
            <person name="Nowell W R."/>
        </authorList>
    </citation>
    <scope>NUCLEOTIDE SEQUENCE</scope>
</reference>
<name>A0A821NK06_9BILA</name>
<dbReference type="Gene3D" id="2.10.10.10">
    <property type="entry name" value="Fibronectin, type II, collagen-binding"/>
    <property type="match status" value="1"/>
</dbReference>
<feature type="domain" description="Fibronectin type-II" evidence="4">
    <location>
        <begin position="59"/>
        <end position="103"/>
    </location>
</feature>
<organism evidence="5 6">
    <name type="scientific">Rotaria socialis</name>
    <dbReference type="NCBI Taxonomy" id="392032"/>
    <lineage>
        <taxon>Eukaryota</taxon>
        <taxon>Metazoa</taxon>
        <taxon>Spiralia</taxon>
        <taxon>Gnathifera</taxon>
        <taxon>Rotifera</taxon>
        <taxon>Eurotatoria</taxon>
        <taxon>Bdelloidea</taxon>
        <taxon>Philodinida</taxon>
        <taxon>Philodinidae</taxon>
        <taxon>Rotaria</taxon>
    </lineage>
</organism>
<dbReference type="InterPro" id="IPR013806">
    <property type="entry name" value="Kringle-like"/>
</dbReference>
<evidence type="ECO:0000256" key="2">
    <source>
        <dbReference type="ARBA" id="ARBA00023157"/>
    </source>
</evidence>
<protein>
    <recommendedName>
        <fullName evidence="4">Fibronectin type-II domain-containing protein</fullName>
    </recommendedName>
</protein>
<gene>
    <name evidence="5" type="ORF">UJA718_LOCUS40610</name>
</gene>
<dbReference type="PROSITE" id="PS51092">
    <property type="entry name" value="FN2_2"/>
    <property type="match status" value="1"/>
</dbReference>
<dbReference type="EMBL" id="CAJOBP010045418">
    <property type="protein sequence ID" value="CAF4786059.1"/>
    <property type="molecule type" value="Genomic_DNA"/>
</dbReference>
<evidence type="ECO:0000256" key="1">
    <source>
        <dbReference type="ARBA" id="ARBA00022737"/>
    </source>
</evidence>
<evidence type="ECO:0000313" key="5">
    <source>
        <dbReference type="EMBL" id="CAF4786059.1"/>
    </source>
</evidence>
<accession>A0A821NK06</accession>
<evidence type="ECO:0000259" key="4">
    <source>
        <dbReference type="PROSITE" id="PS51092"/>
    </source>
</evidence>
<proteinExistence type="predicted"/>